<proteinExistence type="predicted"/>
<comment type="caution">
    <text evidence="2">The sequence shown here is derived from an EMBL/GenBank/DDBJ whole genome shotgun (WGS) entry which is preliminary data.</text>
</comment>
<dbReference type="AlphaFoldDB" id="A0A4R5EWU1"/>
<evidence type="ECO:0000256" key="1">
    <source>
        <dbReference type="SAM" id="MobiDB-lite"/>
    </source>
</evidence>
<feature type="compositionally biased region" description="Low complexity" evidence="1">
    <location>
        <begin position="39"/>
        <end position="59"/>
    </location>
</feature>
<evidence type="ECO:0000313" key="2">
    <source>
        <dbReference type="EMBL" id="TDE39499.1"/>
    </source>
</evidence>
<gene>
    <name evidence="2" type="ORF">E1295_32770</name>
</gene>
<name>A0A4R5EWU1_9ACTN</name>
<organism evidence="2 3">
    <name type="scientific">Nonomuraea mesophila</name>
    <dbReference type="NCBI Taxonomy" id="2530382"/>
    <lineage>
        <taxon>Bacteria</taxon>
        <taxon>Bacillati</taxon>
        <taxon>Actinomycetota</taxon>
        <taxon>Actinomycetes</taxon>
        <taxon>Streptosporangiales</taxon>
        <taxon>Streptosporangiaceae</taxon>
        <taxon>Nonomuraea</taxon>
    </lineage>
</organism>
<dbReference type="PROSITE" id="PS51257">
    <property type="entry name" value="PROKAR_LIPOPROTEIN"/>
    <property type="match status" value="1"/>
</dbReference>
<sequence>MLKSVRTFLGILLLGVLLLGCGDVGQDATAASTGPSPNSSATRASQSPAATATTAPARPFTLPKDCDDPRLAAAMGALIKGKKFDKRYDSADHVTCSWGKKIPTAGVTIALPSAKPKYKDFPEVEVSELSALGVEAQSGGTEIAVGDRTLYTQAFVVSAPQFRLTVDQMSEERHDDDLREAAVALTTWLTS</sequence>
<keyword evidence="3" id="KW-1185">Reference proteome</keyword>
<accession>A0A4R5EWU1</accession>
<dbReference type="Proteomes" id="UP000295136">
    <property type="component" value="Unassembled WGS sequence"/>
</dbReference>
<evidence type="ECO:0008006" key="4">
    <source>
        <dbReference type="Google" id="ProtNLM"/>
    </source>
</evidence>
<dbReference type="EMBL" id="SMLD01000114">
    <property type="protein sequence ID" value="TDE39499.1"/>
    <property type="molecule type" value="Genomic_DNA"/>
</dbReference>
<feature type="region of interest" description="Disordered" evidence="1">
    <location>
        <begin position="28"/>
        <end position="61"/>
    </location>
</feature>
<reference evidence="2 3" key="1">
    <citation type="submission" date="2019-03" db="EMBL/GenBank/DDBJ databases">
        <title>Draft genome sequences of novel Actinobacteria.</title>
        <authorList>
            <person name="Sahin N."/>
            <person name="Ay H."/>
            <person name="Saygin H."/>
        </authorList>
    </citation>
    <scope>NUCLEOTIDE SEQUENCE [LARGE SCALE GENOMIC DNA]</scope>
    <source>
        <strain evidence="2 3">6K102</strain>
    </source>
</reference>
<protein>
    <recommendedName>
        <fullName evidence="4">DUF3558 domain-containing protein</fullName>
    </recommendedName>
</protein>
<evidence type="ECO:0000313" key="3">
    <source>
        <dbReference type="Proteomes" id="UP000295136"/>
    </source>
</evidence>
<dbReference type="RefSeq" id="WP_132636488.1">
    <property type="nucleotide sequence ID" value="NZ_SMLD01000114.1"/>
</dbReference>
<feature type="compositionally biased region" description="Polar residues" evidence="1">
    <location>
        <begin position="29"/>
        <end position="38"/>
    </location>
</feature>